<dbReference type="InterPro" id="IPR050707">
    <property type="entry name" value="HTH_MetabolicPath_Reg"/>
</dbReference>
<evidence type="ECO:0000259" key="6">
    <source>
        <dbReference type="PROSITE" id="PS51078"/>
    </source>
</evidence>
<dbReference type="RefSeq" id="WP_165629590.1">
    <property type="nucleotide sequence ID" value="NZ_CP121270.1"/>
</dbReference>
<feature type="compositionally biased region" description="Low complexity" evidence="4">
    <location>
        <begin position="160"/>
        <end position="174"/>
    </location>
</feature>
<dbReference type="Proteomes" id="UP001213504">
    <property type="component" value="Chromosome"/>
</dbReference>
<feature type="domain" description="HTH iclR-type" evidence="5">
    <location>
        <begin position="12"/>
        <end position="73"/>
    </location>
</feature>
<dbReference type="PANTHER" id="PTHR30136:SF35">
    <property type="entry name" value="HTH-TYPE TRANSCRIPTIONAL REGULATOR RV1719"/>
    <property type="match status" value="1"/>
</dbReference>
<dbReference type="EMBL" id="CP121270">
    <property type="protein sequence ID" value="WFP24351.1"/>
    <property type="molecule type" value="Genomic_DNA"/>
</dbReference>
<dbReference type="PROSITE" id="PS51077">
    <property type="entry name" value="HTH_ICLR"/>
    <property type="match status" value="1"/>
</dbReference>
<dbReference type="InterPro" id="IPR036390">
    <property type="entry name" value="WH_DNA-bd_sf"/>
</dbReference>
<keyword evidence="2" id="KW-0238">DNA-binding</keyword>
<dbReference type="InterPro" id="IPR036388">
    <property type="entry name" value="WH-like_DNA-bd_sf"/>
</dbReference>
<evidence type="ECO:0000256" key="4">
    <source>
        <dbReference type="SAM" id="MobiDB-lite"/>
    </source>
</evidence>
<organism evidence="7 8">
    <name type="scientific">Gordonia hongkongensis</name>
    <dbReference type="NCBI Taxonomy" id="1701090"/>
    <lineage>
        <taxon>Bacteria</taxon>
        <taxon>Bacillati</taxon>
        <taxon>Actinomycetota</taxon>
        <taxon>Actinomycetes</taxon>
        <taxon>Mycobacteriales</taxon>
        <taxon>Gordoniaceae</taxon>
        <taxon>Gordonia</taxon>
    </lineage>
</organism>
<dbReference type="GO" id="GO:0003677">
    <property type="term" value="F:DNA binding"/>
    <property type="evidence" value="ECO:0007669"/>
    <property type="project" value="UniProtKB-KW"/>
</dbReference>
<dbReference type="PROSITE" id="PS51078">
    <property type="entry name" value="ICLR_ED"/>
    <property type="match status" value="1"/>
</dbReference>
<evidence type="ECO:0000259" key="5">
    <source>
        <dbReference type="PROSITE" id="PS51077"/>
    </source>
</evidence>
<evidence type="ECO:0000313" key="7">
    <source>
        <dbReference type="EMBL" id="WFP24351.1"/>
    </source>
</evidence>
<accession>A0AAX3T597</accession>
<name>A0AAX3T597_9ACTN</name>
<dbReference type="SUPFAM" id="SSF46785">
    <property type="entry name" value="Winged helix' DNA-binding domain"/>
    <property type="match status" value="1"/>
</dbReference>
<gene>
    <name evidence="7" type="ORF">P9A14_19810</name>
</gene>
<evidence type="ECO:0000256" key="2">
    <source>
        <dbReference type="ARBA" id="ARBA00023125"/>
    </source>
</evidence>
<dbReference type="Pfam" id="PF09339">
    <property type="entry name" value="HTH_IclR"/>
    <property type="match status" value="1"/>
</dbReference>
<dbReference type="InterPro" id="IPR029016">
    <property type="entry name" value="GAF-like_dom_sf"/>
</dbReference>
<sequence length="256" mass="27006">MADLEQQRRSGAQAVERAVAVLHAFDCDSGQLTVSDIAERSGLPASTTHRIVTALVRGGMLERADPGSYAVGEAIATLAKRRGPEVDIDSAAPHLHALSATIGITASLGIADGPEAVTLYSARPPVRWCTMQIPDDRTALDVSAMGQAIVAFERSRTRSTRSTKSTVPVPVTSSGDAWQARRRGYVVSAPSQGVTAVAVPVFDDRGRVVASIGVQANSLRLRDDLITQITPIMRSTAGRLRDVVGGSTRTASPQII</sequence>
<dbReference type="Pfam" id="PF01614">
    <property type="entry name" value="IclR_C"/>
    <property type="match status" value="1"/>
</dbReference>
<dbReference type="GO" id="GO:0045892">
    <property type="term" value="P:negative regulation of DNA-templated transcription"/>
    <property type="evidence" value="ECO:0007669"/>
    <property type="project" value="TreeGrafter"/>
</dbReference>
<proteinExistence type="predicted"/>
<dbReference type="AlphaFoldDB" id="A0AAX3T597"/>
<dbReference type="Gene3D" id="3.30.450.40">
    <property type="match status" value="1"/>
</dbReference>
<evidence type="ECO:0000313" key="8">
    <source>
        <dbReference type="Proteomes" id="UP001213504"/>
    </source>
</evidence>
<keyword evidence="1" id="KW-0805">Transcription regulation</keyword>
<feature type="domain" description="IclR-ED" evidence="6">
    <location>
        <begin position="74"/>
        <end position="246"/>
    </location>
</feature>
<keyword evidence="3" id="KW-0804">Transcription</keyword>
<dbReference type="GO" id="GO:0003700">
    <property type="term" value="F:DNA-binding transcription factor activity"/>
    <property type="evidence" value="ECO:0007669"/>
    <property type="project" value="TreeGrafter"/>
</dbReference>
<dbReference type="SMART" id="SM00346">
    <property type="entry name" value="HTH_ICLR"/>
    <property type="match status" value="1"/>
</dbReference>
<feature type="region of interest" description="Disordered" evidence="4">
    <location>
        <begin position="155"/>
        <end position="174"/>
    </location>
</feature>
<reference evidence="7" key="1">
    <citation type="submission" date="2023-04" db="EMBL/GenBank/DDBJ databases">
        <title>Complete genome sequence of a phthalic acid esters degrading bacterial strain.</title>
        <authorList>
            <person name="Weng L."/>
            <person name="Jia Y."/>
            <person name="Ren L."/>
        </authorList>
    </citation>
    <scope>NUCLEOTIDE SEQUENCE</scope>
    <source>
        <strain evidence="7">RL-LY01</strain>
    </source>
</reference>
<dbReference type="InterPro" id="IPR005471">
    <property type="entry name" value="Tscrpt_reg_IclR_N"/>
</dbReference>
<evidence type="ECO:0000256" key="3">
    <source>
        <dbReference type="ARBA" id="ARBA00023163"/>
    </source>
</evidence>
<evidence type="ECO:0000256" key="1">
    <source>
        <dbReference type="ARBA" id="ARBA00023015"/>
    </source>
</evidence>
<dbReference type="InterPro" id="IPR014757">
    <property type="entry name" value="Tscrpt_reg_IclR_C"/>
</dbReference>
<dbReference type="Gene3D" id="1.10.10.10">
    <property type="entry name" value="Winged helix-like DNA-binding domain superfamily/Winged helix DNA-binding domain"/>
    <property type="match status" value="1"/>
</dbReference>
<dbReference type="SUPFAM" id="SSF55781">
    <property type="entry name" value="GAF domain-like"/>
    <property type="match status" value="1"/>
</dbReference>
<dbReference type="PANTHER" id="PTHR30136">
    <property type="entry name" value="HELIX-TURN-HELIX TRANSCRIPTIONAL REGULATOR, ICLR FAMILY"/>
    <property type="match status" value="1"/>
</dbReference>
<protein>
    <submittedName>
        <fullName evidence="7">IclR family transcriptional regulator</fullName>
    </submittedName>
</protein>